<dbReference type="EMBL" id="UIVS01000002">
    <property type="protein sequence ID" value="SVP92082.1"/>
    <property type="molecule type" value="Genomic_DNA"/>
</dbReference>
<name>A0A3B0MRG3_THEAN</name>
<evidence type="ECO:0000259" key="2">
    <source>
        <dbReference type="PROSITE" id="PS50003"/>
    </source>
</evidence>
<dbReference type="InterPro" id="IPR056293">
    <property type="entry name" value="PH_CERLI1"/>
</dbReference>
<protein>
    <recommendedName>
        <fullName evidence="2">PH domain-containing protein</fullName>
    </recommendedName>
</protein>
<dbReference type="EMBL" id="UIVT01000002">
    <property type="protein sequence ID" value="SVP91818.1"/>
    <property type="molecule type" value="Genomic_DNA"/>
</dbReference>
<feature type="domain" description="PH" evidence="2">
    <location>
        <begin position="214"/>
        <end position="320"/>
    </location>
</feature>
<evidence type="ECO:0000313" key="3">
    <source>
        <dbReference type="EMBL" id="SVP91818.1"/>
    </source>
</evidence>
<gene>
    <name evidence="3" type="ORF">TAT_000194700</name>
    <name evidence="4" type="ORF">TAV_000195000</name>
</gene>
<dbReference type="AlphaFoldDB" id="A0A3B0MRG3"/>
<dbReference type="Pfam" id="PF23634">
    <property type="entry name" value="PH_CERLI1"/>
    <property type="match status" value="1"/>
</dbReference>
<organism evidence="4">
    <name type="scientific">Theileria annulata</name>
    <dbReference type="NCBI Taxonomy" id="5874"/>
    <lineage>
        <taxon>Eukaryota</taxon>
        <taxon>Sar</taxon>
        <taxon>Alveolata</taxon>
        <taxon>Apicomplexa</taxon>
        <taxon>Aconoidasida</taxon>
        <taxon>Piroplasmida</taxon>
        <taxon>Theileriidae</taxon>
        <taxon>Theileria</taxon>
    </lineage>
</organism>
<dbReference type="VEuPathDB" id="PiroplasmaDB:TA12010"/>
<proteinExistence type="predicted"/>
<accession>A0A3B0MRG3</accession>
<reference evidence="4" key="1">
    <citation type="submission" date="2018-07" db="EMBL/GenBank/DDBJ databases">
        <authorList>
            <person name="Quirk P.G."/>
            <person name="Krulwich T.A."/>
        </authorList>
    </citation>
    <scope>NUCLEOTIDE SEQUENCE</scope>
    <source>
        <strain evidence="4">Anand</strain>
    </source>
</reference>
<dbReference type="PROSITE" id="PS50003">
    <property type="entry name" value="PH_DOMAIN"/>
    <property type="match status" value="1"/>
</dbReference>
<evidence type="ECO:0000313" key="4">
    <source>
        <dbReference type="EMBL" id="SVP92082.1"/>
    </source>
</evidence>
<evidence type="ECO:0000256" key="1">
    <source>
        <dbReference type="SAM" id="MobiDB-lite"/>
    </source>
</evidence>
<dbReference type="Gene3D" id="2.30.29.30">
    <property type="entry name" value="Pleckstrin-homology domain (PH domain)/Phosphotyrosine-binding domain (PTB)"/>
    <property type="match status" value="1"/>
</dbReference>
<dbReference type="InterPro" id="IPR001849">
    <property type="entry name" value="PH_domain"/>
</dbReference>
<feature type="region of interest" description="Disordered" evidence="1">
    <location>
        <begin position="363"/>
        <end position="404"/>
    </location>
</feature>
<dbReference type="InterPro" id="IPR011993">
    <property type="entry name" value="PH-like_dom_sf"/>
</dbReference>
<sequence>MCIIDPSSIFACATLGCGVLSTAYLASNINKIPHPSECGLIGRLCLMTKIHSHEPLELTIKFKNATSEFGKGNYFIEVVSGRFKYSTDYFKPKNNELVLNVDLPVHLRQCDDHITINLYKHHLMKNKLWGTLKLTLDNILNIPRQRRYTLEGSPPTHIFFSINRFGSDLVEEMESPLKKYALIELQNDGEKDVQGYMSKYLNNSSENKKLRFYSSAVSGELEIMNDLTINYKEFYFKAIELTSGYWVWCYWKNREDYKNKKEEKGYIPIRSISLVKKDRKKNDRFYVRYQDMRGYNQEFFAKSINRDRNSWVDCLNEFIQMARTVFENTDRYQLLKLQLNSDPNAFKKVMGASPRFKLVGLDSGSSEEDYKDENPDFNSDDLYNKIGENSDEEDLKYPDKPEDSQYTSLENNILKSNIKFMESNLYRQI</sequence>